<dbReference type="InParanoid" id="A0A0C2ZMT1"/>
<protein>
    <submittedName>
        <fullName evidence="1">Uncharacterized protein</fullName>
    </submittedName>
</protein>
<reference evidence="2" key="2">
    <citation type="submission" date="2015-01" db="EMBL/GenBank/DDBJ databases">
        <title>Evolutionary Origins and Diversification of the Mycorrhizal Mutualists.</title>
        <authorList>
            <consortium name="DOE Joint Genome Institute"/>
            <consortium name="Mycorrhizal Genomics Consortium"/>
            <person name="Kohler A."/>
            <person name="Kuo A."/>
            <person name="Nagy L.G."/>
            <person name="Floudas D."/>
            <person name="Copeland A."/>
            <person name="Barry K.W."/>
            <person name="Cichocki N."/>
            <person name="Veneault-Fourrey C."/>
            <person name="LaButti K."/>
            <person name="Lindquist E.A."/>
            <person name="Lipzen A."/>
            <person name="Lundell T."/>
            <person name="Morin E."/>
            <person name="Murat C."/>
            <person name="Riley R."/>
            <person name="Ohm R."/>
            <person name="Sun H."/>
            <person name="Tunlid A."/>
            <person name="Henrissat B."/>
            <person name="Grigoriev I.V."/>
            <person name="Hibbett D.S."/>
            <person name="Martin F."/>
        </authorList>
    </citation>
    <scope>NUCLEOTIDE SEQUENCE [LARGE SCALE GENOMIC DNA]</scope>
    <source>
        <strain evidence="2">Foug A</strain>
    </source>
</reference>
<sequence>MANEAGVQRGPSTLWNDAETIALIDGLFAHCAQRADSGNFRDPVYCYERTEVHAQAEQ</sequence>
<dbReference type="EMBL" id="KN822039">
    <property type="protein sequence ID" value="KIM62898.1"/>
    <property type="molecule type" value="Genomic_DNA"/>
</dbReference>
<accession>A0A0C2ZMT1</accession>
<gene>
    <name evidence="1" type="ORF">SCLCIDRAFT_24710</name>
</gene>
<keyword evidence="2" id="KW-1185">Reference proteome</keyword>
<proteinExistence type="predicted"/>
<evidence type="ECO:0000313" key="2">
    <source>
        <dbReference type="Proteomes" id="UP000053989"/>
    </source>
</evidence>
<dbReference type="HOGENOM" id="CLU_2980420_0_0_1"/>
<evidence type="ECO:0000313" key="1">
    <source>
        <dbReference type="EMBL" id="KIM62898.1"/>
    </source>
</evidence>
<name>A0A0C2ZMT1_9AGAM</name>
<dbReference type="AlphaFoldDB" id="A0A0C2ZMT1"/>
<organism evidence="1 2">
    <name type="scientific">Scleroderma citrinum Foug A</name>
    <dbReference type="NCBI Taxonomy" id="1036808"/>
    <lineage>
        <taxon>Eukaryota</taxon>
        <taxon>Fungi</taxon>
        <taxon>Dikarya</taxon>
        <taxon>Basidiomycota</taxon>
        <taxon>Agaricomycotina</taxon>
        <taxon>Agaricomycetes</taxon>
        <taxon>Agaricomycetidae</taxon>
        <taxon>Boletales</taxon>
        <taxon>Sclerodermatineae</taxon>
        <taxon>Sclerodermataceae</taxon>
        <taxon>Scleroderma</taxon>
    </lineage>
</organism>
<dbReference type="Proteomes" id="UP000053989">
    <property type="component" value="Unassembled WGS sequence"/>
</dbReference>
<reference evidence="1 2" key="1">
    <citation type="submission" date="2014-04" db="EMBL/GenBank/DDBJ databases">
        <authorList>
            <consortium name="DOE Joint Genome Institute"/>
            <person name="Kuo A."/>
            <person name="Kohler A."/>
            <person name="Nagy L.G."/>
            <person name="Floudas D."/>
            <person name="Copeland A."/>
            <person name="Barry K.W."/>
            <person name="Cichocki N."/>
            <person name="Veneault-Fourrey C."/>
            <person name="LaButti K."/>
            <person name="Lindquist E.A."/>
            <person name="Lipzen A."/>
            <person name="Lundell T."/>
            <person name="Morin E."/>
            <person name="Murat C."/>
            <person name="Sun H."/>
            <person name="Tunlid A."/>
            <person name="Henrissat B."/>
            <person name="Grigoriev I.V."/>
            <person name="Hibbett D.S."/>
            <person name="Martin F."/>
            <person name="Nordberg H.P."/>
            <person name="Cantor M.N."/>
            <person name="Hua S.X."/>
        </authorList>
    </citation>
    <scope>NUCLEOTIDE SEQUENCE [LARGE SCALE GENOMIC DNA]</scope>
    <source>
        <strain evidence="1 2">Foug A</strain>
    </source>
</reference>
<dbReference type="OrthoDB" id="2690769at2759"/>